<dbReference type="InterPro" id="IPR019301">
    <property type="entry name" value="Flagellar_prot_FlgJ_N"/>
</dbReference>
<dbReference type="EMBL" id="DTMM01000230">
    <property type="protein sequence ID" value="HFT94368.1"/>
    <property type="molecule type" value="Genomic_DNA"/>
</dbReference>
<feature type="region of interest" description="Disordered" evidence="1">
    <location>
        <begin position="1"/>
        <end position="29"/>
    </location>
</feature>
<gene>
    <name evidence="3" type="ORF">ENX03_10695</name>
</gene>
<organism evidence="3">
    <name type="scientific">Leptospirillum ferriphilum</name>
    <dbReference type="NCBI Taxonomy" id="178606"/>
    <lineage>
        <taxon>Bacteria</taxon>
        <taxon>Pseudomonadati</taxon>
        <taxon>Nitrospirota</taxon>
        <taxon>Nitrospiria</taxon>
        <taxon>Nitrospirales</taxon>
        <taxon>Nitrospiraceae</taxon>
        <taxon>Leptospirillum</taxon>
    </lineage>
</organism>
<name>A0A7C3QXV9_9BACT</name>
<accession>A0A7C3QXV9</accession>
<comment type="caution">
    <text evidence="3">The sequence shown here is derived from an EMBL/GenBank/DDBJ whole genome shotgun (WGS) entry which is preliminary data.</text>
</comment>
<sequence>MRADLISAKPERLSRRNDAPSGRDKSLEKASRMFEETVIGILVREMWKTVPKGGLIRQSTGMDMAEEMYQKELAKEMSRAGGVGLSREILEQFRKDFPGDAGWPSSESGPPDMEMIRARERLDTKA</sequence>
<evidence type="ECO:0000313" key="3">
    <source>
        <dbReference type="EMBL" id="HFT94368.1"/>
    </source>
</evidence>
<protein>
    <recommendedName>
        <fullName evidence="2">Flagellar protein FlgJ N-terminal domain-containing protein</fullName>
    </recommendedName>
</protein>
<evidence type="ECO:0000256" key="1">
    <source>
        <dbReference type="SAM" id="MobiDB-lite"/>
    </source>
</evidence>
<dbReference type="AlphaFoldDB" id="A0A7C3QXV9"/>
<evidence type="ECO:0000259" key="2">
    <source>
        <dbReference type="Pfam" id="PF10135"/>
    </source>
</evidence>
<dbReference type="Pfam" id="PF10135">
    <property type="entry name" value="Rod-binding"/>
    <property type="match status" value="1"/>
</dbReference>
<proteinExistence type="predicted"/>
<reference evidence="3" key="1">
    <citation type="journal article" date="2020" name="mSystems">
        <title>Genome- and Community-Level Interaction Insights into Carbon Utilization and Element Cycling Functions of Hydrothermarchaeota in Hydrothermal Sediment.</title>
        <authorList>
            <person name="Zhou Z."/>
            <person name="Liu Y."/>
            <person name="Xu W."/>
            <person name="Pan J."/>
            <person name="Luo Z.H."/>
            <person name="Li M."/>
        </authorList>
    </citation>
    <scope>NUCLEOTIDE SEQUENCE [LARGE SCALE GENOMIC DNA]</scope>
    <source>
        <strain evidence="3">SpSt-902</strain>
    </source>
</reference>
<feature type="domain" description="Flagellar protein FlgJ N-terminal" evidence="2">
    <location>
        <begin position="45"/>
        <end position="92"/>
    </location>
</feature>